<dbReference type="EMBL" id="JBBNAG010000005">
    <property type="protein sequence ID" value="KAK9132971.1"/>
    <property type="molecule type" value="Genomic_DNA"/>
</dbReference>
<evidence type="ECO:0000256" key="4">
    <source>
        <dbReference type="ARBA" id="ARBA00022989"/>
    </source>
</evidence>
<evidence type="ECO:0000256" key="2">
    <source>
        <dbReference type="ARBA" id="ARBA00006948"/>
    </source>
</evidence>
<sequence length="147" mass="16143">MNRGNKKRKDKQGLTTYTTWRSKPSRKLPSGFEIPSNPTGLALQLQISTVGSLFFLHSLPLLPIPLPVRFPASSSPLASPGEFLHFYLHRKDPSASKPYFDLMLLPVSLCAVSAFLRPARAGGLARGVGWSCGGAWFVQMGFSFFTD</sequence>
<comment type="similarity">
    <text evidence="2">Belongs to the TMEM45 family.</text>
</comment>
<evidence type="ECO:0000313" key="8">
    <source>
        <dbReference type="Proteomes" id="UP001419268"/>
    </source>
</evidence>
<gene>
    <name evidence="7" type="ORF">Scep_012499</name>
</gene>
<dbReference type="Proteomes" id="UP001419268">
    <property type="component" value="Unassembled WGS sequence"/>
</dbReference>
<comment type="caution">
    <text evidence="7">The sequence shown here is derived from an EMBL/GenBank/DDBJ whole genome shotgun (WGS) entry which is preliminary data.</text>
</comment>
<keyword evidence="4" id="KW-1133">Transmembrane helix</keyword>
<dbReference type="AlphaFoldDB" id="A0AAP0P9W8"/>
<evidence type="ECO:0000256" key="3">
    <source>
        <dbReference type="ARBA" id="ARBA00022692"/>
    </source>
</evidence>
<dbReference type="InterPro" id="IPR006904">
    <property type="entry name" value="DUF716"/>
</dbReference>
<keyword evidence="5" id="KW-0472">Membrane</keyword>
<keyword evidence="3" id="KW-0812">Transmembrane</keyword>
<proteinExistence type="inferred from homology"/>
<organism evidence="7 8">
    <name type="scientific">Stephania cephalantha</name>
    <dbReference type="NCBI Taxonomy" id="152367"/>
    <lineage>
        <taxon>Eukaryota</taxon>
        <taxon>Viridiplantae</taxon>
        <taxon>Streptophyta</taxon>
        <taxon>Embryophyta</taxon>
        <taxon>Tracheophyta</taxon>
        <taxon>Spermatophyta</taxon>
        <taxon>Magnoliopsida</taxon>
        <taxon>Ranunculales</taxon>
        <taxon>Menispermaceae</taxon>
        <taxon>Menispermoideae</taxon>
        <taxon>Cissampelideae</taxon>
        <taxon>Stephania</taxon>
    </lineage>
</organism>
<feature type="region of interest" description="Disordered" evidence="6">
    <location>
        <begin position="1"/>
        <end position="31"/>
    </location>
</feature>
<evidence type="ECO:0000256" key="5">
    <source>
        <dbReference type="ARBA" id="ARBA00023136"/>
    </source>
</evidence>
<feature type="compositionally biased region" description="Basic residues" evidence="6">
    <location>
        <begin position="1"/>
        <end position="10"/>
    </location>
</feature>
<name>A0AAP0P9W8_9MAGN</name>
<evidence type="ECO:0000256" key="6">
    <source>
        <dbReference type="SAM" id="MobiDB-lite"/>
    </source>
</evidence>
<accession>A0AAP0P9W8</accession>
<reference evidence="7 8" key="1">
    <citation type="submission" date="2024-01" db="EMBL/GenBank/DDBJ databases">
        <title>Genome assemblies of Stephania.</title>
        <authorList>
            <person name="Yang L."/>
        </authorList>
    </citation>
    <scope>NUCLEOTIDE SEQUENCE [LARGE SCALE GENOMIC DNA]</scope>
    <source>
        <strain evidence="7">JXDWG</strain>
        <tissue evidence="7">Leaf</tissue>
    </source>
</reference>
<feature type="compositionally biased region" description="Polar residues" evidence="6">
    <location>
        <begin position="13"/>
        <end position="22"/>
    </location>
</feature>
<evidence type="ECO:0000256" key="1">
    <source>
        <dbReference type="ARBA" id="ARBA00004141"/>
    </source>
</evidence>
<evidence type="ECO:0000313" key="7">
    <source>
        <dbReference type="EMBL" id="KAK9132971.1"/>
    </source>
</evidence>
<dbReference type="Pfam" id="PF04819">
    <property type="entry name" value="DUF716"/>
    <property type="match status" value="1"/>
</dbReference>
<dbReference type="GO" id="GO:0016020">
    <property type="term" value="C:membrane"/>
    <property type="evidence" value="ECO:0007669"/>
    <property type="project" value="UniProtKB-SubCell"/>
</dbReference>
<protein>
    <submittedName>
        <fullName evidence="7">Uncharacterized protein</fullName>
    </submittedName>
</protein>
<keyword evidence="8" id="KW-1185">Reference proteome</keyword>
<comment type="subcellular location">
    <subcellularLocation>
        <location evidence="1">Membrane</location>
        <topology evidence="1">Multi-pass membrane protein</topology>
    </subcellularLocation>
</comment>